<keyword evidence="3" id="KW-0238">DNA-binding</keyword>
<dbReference type="PROSITE" id="PS50811">
    <property type="entry name" value="WRKY"/>
    <property type="match status" value="1"/>
</dbReference>
<reference evidence="8" key="1">
    <citation type="submission" date="2021-06" db="EMBL/GenBank/DDBJ databases">
        <title>Genome Sequence of Mortierella hyaline Strain SCG-10, a Cold-Adapted, Nitrate-Reducing Fungus Isolated from Soil in Minnesota, USA.</title>
        <authorList>
            <person name="Aldossari N."/>
        </authorList>
    </citation>
    <scope>NUCLEOTIDE SEQUENCE</scope>
    <source>
        <strain evidence="8">SCG-10</strain>
    </source>
</reference>
<dbReference type="AlphaFoldDB" id="A0A9P8BTD2"/>
<comment type="caution">
    <text evidence="8">The sequence shown here is derived from an EMBL/GenBank/DDBJ whole genome shotgun (WGS) entry which is preliminary data.</text>
</comment>
<comment type="subcellular location">
    <subcellularLocation>
        <location evidence="1">Nucleus</location>
    </subcellularLocation>
</comment>
<dbReference type="Pfam" id="PF03106">
    <property type="entry name" value="WRKY"/>
    <property type="match status" value="1"/>
</dbReference>
<dbReference type="GO" id="GO:0043565">
    <property type="term" value="F:sequence-specific DNA binding"/>
    <property type="evidence" value="ECO:0007669"/>
    <property type="project" value="InterPro"/>
</dbReference>
<dbReference type="Gene3D" id="2.20.25.80">
    <property type="entry name" value="WRKY domain"/>
    <property type="match status" value="1"/>
</dbReference>
<keyword evidence="5" id="KW-0539">Nucleus</keyword>
<evidence type="ECO:0000256" key="2">
    <source>
        <dbReference type="ARBA" id="ARBA00023015"/>
    </source>
</evidence>
<feature type="compositionally biased region" description="Polar residues" evidence="6">
    <location>
        <begin position="319"/>
        <end position="332"/>
    </location>
</feature>
<dbReference type="InterPro" id="IPR003657">
    <property type="entry name" value="WRKY_dom"/>
</dbReference>
<feature type="compositionally biased region" description="Acidic residues" evidence="6">
    <location>
        <begin position="575"/>
        <end position="584"/>
    </location>
</feature>
<evidence type="ECO:0000256" key="6">
    <source>
        <dbReference type="SAM" id="MobiDB-lite"/>
    </source>
</evidence>
<feature type="region of interest" description="Disordered" evidence="6">
    <location>
        <begin position="1"/>
        <end position="105"/>
    </location>
</feature>
<dbReference type="InterPro" id="IPR036576">
    <property type="entry name" value="WRKY_dom_sf"/>
</dbReference>
<dbReference type="EMBL" id="JAHRHY010000009">
    <property type="protein sequence ID" value="KAG9066926.1"/>
    <property type="molecule type" value="Genomic_DNA"/>
</dbReference>
<evidence type="ECO:0000256" key="5">
    <source>
        <dbReference type="ARBA" id="ARBA00023242"/>
    </source>
</evidence>
<feature type="region of interest" description="Disordered" evidence="6">
    <location>
        <begin position="121"/>
        <end position="206"/>
    </location>
</feature>
<name>A0A9P8BTD2_9FUNG</name>
<feature type="compositionally biased region" description="Low complexity" evidence="6">
    <location>
        <begin position="673"/>
        <end position="686"/>
    </location>
</feature>
<proteinExistence type="predicted"/>
<keyword evidence="2" id="KW-0805">Transcription regulation</keyword>
<feature type="compositionally biased region" description="Polar residues" evidence="6">
    <location>
        <begin position="596"/>
        <end position="616"/>
    </location>
</feature>
<feature type="domain" description="WRKY" evidence="7">
    <location>
        <begin position="732"/>
        <end position="790"/>
    </location>
</feature>
<feature type="compositionally biased region" description="Low complexity" evidence="6">
    <location>
        <begin position="449"/>
        <end position="505"/>
    </location>
</feature>
<protein>
    <recommendedName>
        <fullName evidence="7">WRKY domain-containing protein</fullName>
    </recommendedName>
</protein>
<keyword evidence="9" id="KW-1185">Reference proteome</keyword>
<feature type="compositionally biased region" description="Low complexity" evidence="6">
    <location>
        <begin position="180"/>
        <end position="199"/>
    </location>
</feature>
<dbReference type="GO" id="GO:0003700">
    <property type="term" value="F:DNA-binding transcription factor activity"/>
    <property type="evidence" value="ECO:0007669"/>
    <property type="project" value="InterPro"/>
</dbReference>
<evidence type="ECO:0000313" key="9">
    <source>
        <dbReference type="Proteomes" id="UP000707451"/>
    </source>
</evidence>
<feature type="compositionally biased region" description="Low complexity" evidence="6">
    <location>
        <begin position="80"/>
        <end position="105"/>
    </location>
</feature>
<dbReference type="SMART" id="SM00774">
    <property type="entry name" value="WRKY"/>
    <property type="match status" value="1"/>
</dbReference>
<evidence type="ECO:0000256" key="4">
    <source>
        <dbReference type="ARBA" id="ARBA00023163"/>
    </source>
</evidence>
<dbReference type="GO" id="GO:0005634">
    <property type="term" value="C:nucleus"/>
    <property type="evidence" value="ECO:0007669"/>
    <property type="project" value="UniProtKB-SubCell"/>
</dbReference>
<feature type="compositionally biased region" description="Low complexity" evidence="6">
    <location>
        <begin position="271"/>
        <end position="318"/>
    </location>
</feature>
<feature type="region of interest" description="Disordered" evidence="6">
    <location>
        <begin position="673"/>
        <end position="718"/>
    </location>
</feature>
<feature type="compositionally biased region" description="Polar residues" evidence="6">
    <location>
        <begin position="14"/>
        <end position="23"/>
    </location>
</feature>
<accession>A0A9P8BTD2</accession>
<gene>
    <name evidence="8" type="ORF">KI688_012838</name>
</gene>
<keyword evidence="4" id="KW-0804">Transcription</keyword>
<evidence type="ECO:0000256" key="3">
    <source>
        <dbReference type="ARBA" id="ARBA00023125"/>
    </source>
</evidence>
<feature type="compositionally biased region" description="Polar residues" evidence="6">
    <location>
        <begin position="406"/>
        <end position="437"/>
    </location>
</feature>
<evidence type="ECO:0000313" key="8">
    <source>
        <dbReference type="EMBL" id="KAG9066926.1"/>
    </source>
</evidence>
<feature type="region of interest" description="Disordered" evidence="6">
    <location>
        <begin position="555"/>
        <end position="651"/>
    </location>
</feature>
<sequence length="812" mass="85103">MNSSSSFGFLPYQASASQMTSPGAQAHPQHQHQHHPHQQQQQQQQQQHHHHPHQQQQTLSQQQLSHELAQELSSPPLPLHPSSLHTSSSTAASLSGSSTSPISASTSGTLLSATVNSNCNNGAGNNSNTHGNTGSNTSTAVGSPTGGVGPTVGSSLGASQHGGHPTINTAMLSNYGGMLSSPPHSSQAQSSSNSSTPGSVLPTTPHQTADLDTILATYASQPELLKMIIASKTEEDRRWAEEARFKMMDLMLRENRGMNLMTGYEGLLAQTSPTGTPGSSVTTGNMGGHPSTSTTTATTTSSSNSQPSSTTVSPTSATMQIPTTSLGLSSTGKRFMDDDDFDTPSSGSLSGVGLRGGNGSLGGLGGVGLVNGGNGGGGFGGQGPDHGLARKRSVTFARDIHHGHLRSQSMSSMPSGPHSISTVTSTPLSNPTNQFGTLSMLGLTGPNTSLQSHMSSSFQQHPQSPSSGSLTSLQQQYQQPTHQSHQPPHQFPQHQHQQNQHLPPQFGQYPQMFSYHTTLPQLQHQNVIRRTNSLSHLSQFAQSSVSGGTSLLDQQRLAAGRPRNVSASSLRTQDDSDDESDDDCDHPLMGGMHSRPGSSLSMNNMMGGNGETSLTLEFSDLASVSGPSGLGQGGYSHHQHQQHQPPHHQPYGGHNSVVSMTMAALGPGAITSTGLRPTSGSLSSLTGGNGVGGGGGVDASSGGIGADQKRKRKRREMQPVNKIVDSAEPHIDQFLWKNNGNTTQKKTGCKSIYYKCSNSASGCTVNKTVTEKEGGGYVTKYRGEHLDDCIKLKRAQQAAQAAQQAAHHAYST</sequence>
<dbReference type="OrthoDB" id="2362414at2759"/>
<organism evidence="8 9">
    <name type="scientific">Linnemannia hyalina</name>
    <dbReference type="NCBI Taxonomy" id="64524"/>
    <lineage>
        <taxon>Eukaryota</taxon>
        <taxon>Fungi</taxon>
        <taxon>Fungi incertae sedis</taxon>
        <taxon>Mucoromycota</taxon>
        <taxon>Mortierellomycotina</taxon>
        <taxon>Mortierellomycetes</taxon>
        <taxon>Mortierellales</taxon>
        <taxon>Mortierellaceae</taxon>
        <taxon>Linnemannia</taxon>
    </lineage>
</organism>
<feature type="region of interest" description="Disordered" evidence="6">
    <location>
        <begin position="404"/>
        <end position="510"/>
    </location>
</feature>
<dbReference type="Proteomes" id="UP000707451">
    <property type="component" value="Unassembled WGS sequence"/>
</dbReference>
<dbReference type="SUPFAM" id="SSF118290">
    <property type="entry name" value="WRKY DNA-binding domain"/>
    <property type="match status" value="1"/>
</dbReference>
<feature type="compositionally biased region" description="Low complexity" evidence="6">
    <location>
        <begin position="121"/>
        <end position="143"/>
    </location>
</feature>
<evidence type="ECO:0000256" key="1">
    <source>
        <dbReference type="ARBA" id="ARBA00004123"/>
    </source>
</evidence>
<evidence type="ECO:0000259" key="7">
    <source>
        <dbReference type="PROSITE" id="PS50811"/>
    </source>
</evidence>
<feature type="compositionally biased region" description="Gly residues" evidence="6">
    <location>
        <begin position="687"/>
        <end position="705"/>
    </location>
</feature>
<feature type="region of interest" description="Disordered" evidence="6">
    <location>
        <begin position="268"/>
        <end position="353"/>
    </location>
</feature>